<dbReference type="PANTHER" id="PTHR46318:SF5">
    <property type="entry name" value="NUCLEOLAR TRANSCRIPTION FACTOR 1 ISOFORM X1"/>
    <property type="match status" value="1"/>
</dbReference>
<evidence type="ECO:0000259" key="11">
    <source>
        <dbReference type="PROSITE" id="PS50118"/>
    </source>
</evidence>
<reference evidence="12" key="1">
    <citation type="submission" date="2025-08" db="UniProtKB">
        <authorList>
            <consortium name="Ensembl"/>
        </authorList>
    </citation>
    <scope>IDENTIFICATION</scope>
</reference>
<name>A0A8C7KER3_ONCKI</name>
<dbReference type="PANTHER" id="PTHR46318">
    <property type="entry name" value="UPSTREAM BINDING TRANSCRIPTION FACTOR"/>
    <property type="match status" value="1"/>
</dbReference>
<feature type="DNA-binding region" description="HMG box" evidence="8">
    <location>
        <begin position="406"/>
        <end position="473"/>
    </location>
</feature>
<feature type="DNA-binding region" description="HMG box" evidence="8">
    <location>
        <begin position="83"/>
        <end position="151"/>
    </location>
</feature>
<dbReference type="Pfam" id="PF14887">
    <property type="entry name" value="HMG_box_5"/>
    <property type="match status" value="1"/>
</dbReference>
<evidence type="ECO:0000256" key="7">
    <source>
        <dbReference type="ARBA" id="ARBA00023242"/>
    </source>
</evidence>
<keyword evidence="13" id="KW-1185">Reference proteome</keyword>
<dbReference type="SUPFAM" id="SSF47095">
    <property type="entry name" value="HMG-box"/>
    <property type="match status" value="5"/>
</dbReference>
<feature type="domain" description="HMG box" evidence="11">
    <location>
        <begin position="167"/>
        <end position="235"/>
    </location>
</feature>
<feature type="region of interest" description="Disordered" evidence="10">
    <location>
        <begin position="347"/>
        <end position="369"/>
    </location>
</feature>
<evidence type="ECO:0000313" key="12">
    <source>
        <dbReference type="Ensembl" id="ENSOKIP00005100137.1"/>
    </source>
</evidence>
<evidence type="ECO:0000256" key="3">
    <source>
        <dbReference type="ARBA" id="ARBA00023015"/>
    </source>
</evidence>
<evidence type="ECO:0000256" key="6">
    <source>
        <dbReference type="ARBA" id="ARBA00023163"/>
    </source>
</evidence>
<keyword evidence="5" id="KW-0010">Activator</keyword>
<evidence type="ECO:0000256" key="9">
    <source>
        <dbReference type="SAM" id="Coils"/>
    </source>
</evidence>
<dbReference type="CDD" id="cd22002">
    <property type="entry name" value="HMG-box_UBF1_rpt5"/>
    <property type="match status" value="1"/>
</dbReference>
<feature type="DNA-binding region" description="HMG box" evidence="8">
    <location>
        <begin position="167"/>
        <end position="235"/>
    </location>
</feature>
<keyword evidence="7 8" id="KW-0539">Nucleus</keyword>
<keyword evidence="6" id="KW-0804">Transcription</keyword>
<dbReference type="InterPro" id="IPR051762">
    <property type="entry name" value="UBF1"/>
</dbReference>
<dbReference type="CDD" id="cd22000">
    <property type="entry name" value="HMG-box_UBF1_rpt3"/>
    <property type="match status" value="1"/>
</dbReference>
<evidence type="ECO:0000256" key="5">
    <source>
        <dbReference type="ARBA" id="ARBA00023159"/>
    </source>
</evidence>
<feature type="domain" description="HMG box" evidence="11">
    <location>
        <begin position="497"/>
        <end position="563"/>
    </location>
</feature>
<evidence type="ECO:0000313" key="13">
    <source>
        <dbReference type="Proteomes" id="UP000694557"/>
    </source>
</evidence>
<dbReference type="CDD" id="cd21998">
    <property type="entry name" value="HMG-box_UBF1_rpt1-like"/>
    <property type="match status" value="1"/>
</dbReference>
<dbReference type="SMART" id="SM00398">
    <property type="entry name" value="HMG"/>
    <property type="match status" value="5"/>
</dbReference>
<feature type="domain" description="HMG box" evidence="11">
    <location>
        <begin position="265"/>
        <end position="329"/>
    </location>
</feature>
<dbReference type="GO" id="GO:0005634">
    <property type="term" value="C:nucleus"/>
    <property type="evidence" value="ECO:0007669"/>
    <property type="project" value="UniProtKB-SubCell"/>
</dbReference>
<dbReference type="Pfam" id="PF00505">
    <property type="entry name" value="HMG_box"/>
    <property type="match status" value="3"/>
</dbReference>
<dbReference type="CDD" id="cd21999">
    <property type="entry name" value="HMG-box_UBF1_rpt2"/>
    <property type="match status" value="1"/>
</dbReference>
<feature type="coiled-coil region" evidence="9">
    <location>
        <begin position="133"/>
        <end position="160"/>
    </location>
</feature>
<comment type="subcellular location">
    <subcellularLocation>
        <location evidence="1">Nucleus</location>
    </subcellularLocation>
</comment>
<keyword evidence="3" id="KW-0805">Transcription regulation</keyword>
<gene>
    <name evidence="12" type="primary">ubtfl</name>
</gene>
<dbReference type="CDD" id="cd22003">
    <property type="entry name" value="HMG-box_UBF1_rpt6-like"/>
    <property type="match status" value="1"/>
</dbReference>
<feature type="domain" description="HMG box" evidence="11">
    <location>
        <begin position="83"/>
        <end position="151"/>
    </location>
</feature>
<dbReference type="Ensembl" id="ENSOKIT00005107320.1">
    <property type="protein sequence ID" value="ENSOKIP00005100137.1"/>
    <property type="gene ID" value="ENSOKIG00005043957.1"/>
</dbReference>
<evidence type="ECO:0000256" key="1">
    <source>
        <dbReference type="ARBA" id="ARBA00004123"/>
    </source>
</evidence>
<dbReference type="InterPro" id="IPR029215">
    <property type="entry name" value="HMG_box_5"/>
</dbReference>
<feature type="DNA-binding region" description="HMG box" evidence="8">
    <location>
        <begin position="497"/>
        <end position="563"/>
    </location>
</feature>
<feature type="DNA-binding region" description="HMG box" evidence="8">
    <location>
        <begin position="265"/>
        <end position="329"/>
    </location>
</feature>
<evidence type="ECO:0000256" key="4">
    <source>
        <dbReference type="ARBA" id="ARBA00023125"/>
    </source>
</evidence>
<keyword evidence="9" id="KW-0175">Coiled coil</keyword>
<evidence type="ECO:0000256" key="2">
    <source>
        <dbReference type="ARBA" id="ARBA00022737"/>
    </source>
</evidence>
<dbReference type="Gene3D" id="1.10.30.10">
    <property type="entry name" value="High mobility group box domain"/>
    <property type="match status" value="5"/>
</dbReference>
<proteinExistence type="predicted"/>
<dbReference type="Proteomes" id="UP000694557">
    <property type="component" value="Unassembled WGS sequence"/>
</dbReference>
<sequence length="695" mass="80883">MNGSSSVSSASQTIQIKTEPVVDAWSKEDCLTLLERIRSLLPDGDAMKYKTTESHFDWEKVCFGGVHRVCEEPLQREEIEDFPKKPLTPYFRFFMEKRAKYAKIHPEMSNLDLTKILSKKYKELPDKKKQKYITEFQREKESFEKNMARFKEDYPELIEERKKSDLPEKPKTPQQLWYNHEKKTYMKLHPDVSQKELKEALRRQWSQLSDKKRLKWISKALELQKDYAGCMRVYQEAHPDAEEHVKSVLTKAERQLKDKFDGRPTKPPPNGYSLYCAELMVNMKDVPSTERMVLCSKQWKVMTQKEKDMFQKRCEQKKKQYEIDLQRFLESLPEEERDRVMTEEKLGGSRLGMGGVGSPHRSKSPSAKVGLTKLQQRCREAEQGHWVHSGLTAKEKRDGKKRTKLPETPKTAEEMWQQGVVGDYLAKYRSDRKKTQSAMESAWKAMEKKEKIPWIKKAAEDQKRYEVQYRPVRELLEMRTAQAGAGQRKPKFEGEPRKPPVSGYQMFSQELLTNGELNHFSLKERMVEIGKRWHKLSQSHKDKYKKLVEELQIEYKAELEAWVKVRVIGKKIYIYFLGTFLKCGHPRSSQEETLVHKACTRNLWGGGGSKSKVAPAALSTAVHHLLVDCTRFASCCCEMLPHSSTKAPASSWTFLGGWPLALTLRSNRSQTCSMGLRSRLFAGHDRTLTFLSCRK</sequence>
<dbReference type="GO" id="GO:0003677">
    <property type="term" value="F:DNA binding"/>
    <property type="evidence" value="ECO:0007669"/>
    <property type="project" value="UniProtKB-UniRule"/>
</dbReference>
<dbReference type="PROSITE" id="PS50118">
    <property type="entry name" value="HMG_BOX_2"/>
    <property type="match status" value="5"/>
</dbReference>
<accession>A0A8C7KER3</accession>
<dbReference type="InterPro" id="IPR009071">
    <property type="entry name" value="HMG_box_dom"/>
</dbReference>
<feature type="domain" description="HMG box" evidence="11">
    <location>
        <begin position="406"/>
        <end position="473"/>
    </location>
</feature>
<dbReference type="AlphaFoldDB" id="A0A8C7KER3"/>
<organism evidence="12 13">
    <name type="scientific">Oncorhynchus kisutch</name>
    <name type="common">Coho salmon</name>
    <name type="synonym">Salmo kisutch</name>
    <dbReference type="NCBI Taxonomy" id="8019"/>
    <lineage>
        <taxon>Eukaryota</taxon>
        <taxon>Metazoa</taxon>
        <taxon>Chordata</taxon>
        <taxon>Craniata</taxon>
        <taxon>Vertebrata</taxon>
        <taxon>Euteleostomi</taxon>
        <taxon>Actinopterygii</taxon>
        <taxon>Neopterygii</taxon>
        <taxon>Teleostei</taxon>
        <taxon>Protacanthopterygii</taxon>
        <taxon>Salmoniformes</taxon>
        <taxon>Salmonidae</taxon>
        <taxon>Salmoninae</taxon>
        <taxon>Oncorhynchus</taxon>
    </lineage>
</organism>
<evidence type="ECO:0000256" key="10">
    <source>
        <dbReference type="SAM" id="MobiDB-lite"/>
    </source>
</evidence>
<dbReference type="InterPro" id="IPR036910">
    <property type="entry name" value="HMG_box_dom_sf"/>
</dbReference>
<dbReference type="GeneTree" id="ENSGT00940000165754"/>
<keyword evidence="2" id="KW-0677">Repeat</keyword>
<evidence type="ECO:0000256" key="8">
    <source>
        <dbReference type="PROSITE-ProRule" id="PRU00267"/>
    </source>
</evidence>
<feature type="region of interest" description="Disordered" evidence="10">
    <location>
        <begin position="393"/>
        <end position="413"/>
    </location>
</feature>
<keyword evidence="4 8" id="KW-0238">DNA-binding</keyword>
<protein>
    <submittedName>
        <fullName evidence="12">Upstream binding transcription factor, like</fullName>
    </submittedName>
</protein>
<reference evidence="12" key="2">
    <citation type="submission" date="2025-09" db="UniProtKB">
        <authorList>
            <consortium name="Ensembl"/>
        </authorList>
    </citation>
    <scope>IDENTIFICATION</scope>
</reference>